<proteinExistence type="predicted"/>
<evidence type="ECO:0000313" key="3">
    <source>
        <dbReference type="Proteomes" id="UP000596742"/>
    </source>
</evidence>
<comment type="caution">
    <text evidence="2">The sequence shown here is derived from an EMBL/GenBank/DDBJ whole genome shotgun (WGS) entry which is preliminary data.</text>
</comment>
<keyword evidence="1" id="KW-0732">Signal</keyword>
<gene>
    <name evidence="2" type="ORF">MGAL_10B057428</name>
</gene>
<evidence type="ECO:0000256" key="1">
    <source>
        <dbReference type="SAM" id="SignalP"/>
    </source>
</evidence>
<keyword evidence="3" id="KW-1185">Reference proteome</keyword>
<evidence type="ECO:0000313" key="2">
    <source>
        <dbReference type="EMBL" id="VDI23147.1"/>
    </source>
</evidence>
<name>A0A8B6DPA5_MYTGA</name>
<dbReference type="OrthoDB" id="6061545at2759"/>
<feature type="chain" id="PRO_5032467387" evidence="1">
    <location>
        <begin position="21"/>
        <end position="231"/>
    </location>
</feature>
<protein>
    <submittedName>
        <fullName evidence="2">Uncharacterized protein</fullName>
    </submittedName>
</protein>
<sequence>MMSLIISIFLLAHGLVSVNGAWNATADCDDEWQLVFRAQQGNGQGVYNEWRRSSPSTCVVSSGCLPENVDLAMMKIPTNKHLRSPIIGKWSSSNIKQVKLELFDNGKSVMYMIFDGKNTNYMSWFSYSKFLESNYDDLYSDGCFYKFQFSNWYQYSFITQQDGHACDTSARGWFSVTDALYSSSYSYASTCSQMRLGSYPIFLYAKNNHKTRWYKKQYGQADVLAVYVKRA</sequence>
<dbReference type="AlphaFoldDB" id="A0A8B6DPA5"/>
<organism evidence="2 3">
    <name type="scientific">Mytilus galloprovincialis</name>
    <name type="common">Mediterranean mussel</name>
    <dbReference type="NCBI Taxonomy" id="29158"/>
    <lineage>
        <taxon>Eukaryota</taxon>
        <taxon>Metazoa</taxon>
        <taxon>Spiralia</taxon>
        <taxon>Lophotrochozoa</taxon>
        <taxon>Mollusca</taxon>
        <taxon>Bivalvia</taxon>
        <taxon>Autobranchia</taxon>
        <taxon>Pteriomorphia</taxon>
        <taxon>Mytilida</taxon>
        <taxon>Mytiloidea</taxon>
        <taxon>Mytilidae</taxon>
        <taxon>Mytilinae</taxon>
        <taxon>Mytilus</taxon>
    </lineage>
</organism>
<dbReference type="Proteomes" id="UP000596742">
    <property type="component" value="Unassembled WGS sequence"/>
</dbReference>
<dbReference type="EMBL" id="UYJE01003883">
    <property type="protein sequence ID" value="VDI23147.1"/>
    <property type="molecule type" value="Genomic_DNA"/>
</dbReference>
<accession>A0A8B6DPA5</accession>
<feature type="signal peptide" evidence="1">
    <location>
        <begin position="1"/>
        <end position="20"/>
    </location>
</feature>
<reference evidence="2" key="1">
    <citation type="submission" date="2018-11" db="EMBL/GenBank/DDBJ databases">
        <authorList>
            <person name="Alioto T."/>
            <person name="Alioto T."/>
        </authorList>
    </citation>
    <scope>NUCLEOTIDE SEQUENCE</scope>
</reference>